<evidence type="ECO:0008006" key="4">
    <source>
        <dbReference type="Google" id="ProtNLM"/>
    </source>
</evidence>
<feature type="region of interest" description="Disordered" evidence="1">
    <location>
        <begin position="163"/>
        <end position="192"/>
    </location>
</feature>
<reference evidence="2" key="1">
    <citation type="submission" date="2017-08" db="EMBL/GenBank/DDBJ databases">
        <authorList>
            <person name="Polle J.E."/>
            <person name="Barry K."/>
            <person name="Cushman J."/>
            <person name="Schmutz J."/>
            <person name="Tran D."/>
            <person name="Hathwaick L.T."/>
            <person name="Yim W.C."/>
            <person name="Jenkins J."/>
            <person name="Mckie-Krisberg Z.M."/>
            <person name="Prochnik S."/>
            <person name="Lindquist E."/>
            <person name="Dockter R.B."/>
            <person name="Adam C."/>
            <person name="Molina H."/>
            <person name="Bunkerborg J."/>
            <person name="Jin E."/>
            <person name="Buchheim M."/>
            <person name="Magnuson J."/>
        </authorList>
    </citation>
    <scope>NUCLEOTIDE SEQUENCE</scope>
    <source>
        <strain evidence="2">CCAP 19/18</strain>
    </source>
</reference>
<evidence type="ECO:0000313" key="3">
    <source>
        <dbReference type="Proteomes" id="UP000815325"/>
    </source>
</evidence>
<comment type="caution">
    <text evidence="2">The sequence shown here is derived from an EMBL/GenBank/DDBJ whole genome shotgun (WGS) entry which is preliminary data.</text>
</comment>
<feature type="region of interest" description="Disordered" evidence="1">
    <location>
        <begin position="262"/>
        <end position="293"/>
    </location>
</feature>
<evidence type="ECO:0000256" key="1">
    <source>
        <dbReference type="SAM" id="MobiDB-lite"/>
    </source>
</evidence>
<feature type="compositionally biased region" description="Low complexity" evidence="1">
    <location>
        <begin position="95"/>
        <end position="108"/>
    </location>
</feature>
<feature type="region of interest" description="Disordered" evidence="1">
    <location>
        <begin position="1"/>
        <end position="128"/>
    </location>
</feature>
<gene>
    <name evidence="2" type="ORF">DUNSADRAFT_1941</name>
</gene>
<feature type="region of interest" description="Disordered" evidence="1">
    <location>
        <begin position="205"/>
        <end position="244"/>
    </location>
</feature>
<dbReference type="Proteomes" id="UP000815325">
    <property type="component" value="Unassembled WGS sequence"/>
</dbReference>
<feature type="compositionally biased region" description="Gly residues" evidence="1">
    <location>
        <begin position="434"/>
        <end position="447"/>
    </location>
</feature>
<protein>
    <recommendedName>
        <fullName evidence="4">Encoded protein</fullName>
    </recommendedName>
</protein>
<feature type="compositionally biased region" description="Low complexity" evidence="1">
    <location>
        <begin position="27"/>
        <end position="48"/>
    </location>
</feature>
<feature type="compositionally biased region" description="Low complexity" evidence="1">
    <location>
        <begin position="116"/>
        <end position="128"/>
    </location>
</feature>
<accession>A0ABQ7GWH5</accession>
<name>A0ABQ7GWH5_DUNSA</name>
<evidence type="ECO:0000313" key="2">
    <source>
        <dbReference type="EMBL" id="KAF5838925.1"/>
    </source>
</evidence>
<keyword evidence="3" id="KW-1185">Reference proteome</keyword>
<dbReference type="EMBL" id="MU069561">
    <property type="protein sequence ID" value="KAF5838925.1"/>
    <property type="molecule type" value="Genomic_DNA"/>
</dbReference>
<sequence length="513" mass="52159">MADFNSNRILRTHKAAAETHSNVPEVADTAGRGSGSAGTFAATAADPAESGATTSAYKVQAPQGVCGGVNSSSSSSSSTNTTNTGHQQSMRGAGSAPSCSQPSSLPLCSSPPPSASPSSVSATPPAAPSTSVSAARVAAAAAAAPEAAAPAADTCAQDSGPHLCIPSTPQGHRPACPSPSPSPSMQYRSSGPSTLAFEQAPVLPQSMSSQTITGPPRAPSNVPGGATQGAPTSVEGGGNGIAGLQAGEHVSQHARTLHTFTGDEGQRFPLHPLNLSPPQQPPNGWMQAAEERPNARDSIFSSGAGMQGQGLHASEGFSRSEQGVDFGGYGTENGRGFVPGRAGCVGREPAQAQEICSLRRVCLDSAQVVEELSMDVEDLQAQLQAAAVASACSADLEGIASLHHGVGWRDRRRAYGLHGQAKGFSLGHGDKGYRGNGDGGEGNAGDSGGKKEKGPLEGMPGIGFDNFGAGLDNRRIDKKRTLGLDSGLLERGLARRLLHEIPMQEMQVILLEK</sequence>
<proteinExistence type="predicted"/>
<feature type="region of interest" description="Disordered" evidence="1">
    <location>
        <begin position="427"/>
        <end position="458"/>
    </location>
</feature>
<feature type="compositionally biased region" description="Low complexity" evidence="1">
    <location>
        <begin position="70"/>
        <end position="84"/>
    </location>
</feature>
<organism evidence="2 3">
    <name type="scientific">Dunaliella salina</name>
    <name type="common">Green alga</name>
    <name type="synonym">Protococcus salinus</name>
    <dbReference type="NCBI Taxonomy" id="3046"/>
    <lineage>
        <taxon>Eukaryota</taxon>
        <taxon>Viridiplantae</taxon>
        <taxon>Chlorophyta</taxon>
        <taxon>core chlorophytes</taxon>
        <taxon>Chlorophyceae</taxon>
        <taxon>CS clade</taxon>
        <taxon>Chlamydomonadales</taxon>
        <taxon>Dunaliellaceae</taxon>
        <taxon>Dunaliella</taxon>
    </lineage>
</organism>